<gene>
    <name evidence="2" type="ORF">ACFQ4A_15985</name>
</gene>
<feature type="domain" description="Large polyvalent protein associated" evidence="1">
    <location>
        <begin position="1"/>
        <end position="45"/>
    </location>
</feature>
<keyword evidence="3" id="KW-1185">Reference proteome</keyword>
<dbReference type="EMBL" id="JBHTNH010000029">
    <property type="protein sequence ID" value="MFD1363149.1"/>
    <property type="molecule type" value="Genomic_DNA"/>
</dbReference>
<evidence type="ECO:0000313" key="3">
    <source>
        <dbReference type="Proteomes" id="UP001597178"/>
    </source>
</evidence>
<protein>
    <submittedName>
        <fullName evidence="2">LPD25 domain-containing protein</fullName>
    </submittedName>
</protein>
<proteinExistence type="predicted"/>
<dbReference type="RefSeq" id="WP_382402381.1">
    <property type="nucleotide sequence ID" value="NZ_JBHTNH010000029.1"/>
</dbReference>
<dbReference type="Pfam" id="PF18840">
    <property type="entry name" value="LPD25"/>
    <property type="match status" value="1"/>
</dbReference>
<organism evidence="2 3">
    <name type="scientific">Lentibacillus salinarum</name>
    <dbReference type="NCBI Taxonomy" id="446820"/>
    <lineage>
        <taxon>Bacteria</taxon>
        <taxon>Bacillati</taxon>
        <taxon>Bacillota</taxon>
        <taxon>Bacilli</taxon>
        <taxon>Bacillales</taxon>
        <taxon>Bacillaceae</taxon>
        <taxon>Lentibacillus</taxon>
    </lineage>
</organism>
<evidence type="ECO:0000313" key="2">
    <source>
        <dbReference type="EMBL" id="MFD1363149.1"/>
    </source>
</evidence>
<sequence length="52" mass="6307">MLIQWSEAPELKDNTMYPLTEGNEKMEALEEKYRQETGYRKTRIQKFELELP</sequence>
<accession>A0ABW3ZY33</accession>
<dbReference type="InterPro" id="IPR041045">
    <property type="entry name" value="LPD25"/>
</dbReference>
<evidence type="ECO:0000259" key="1">
    <source>
        <dbReference type="Pfam" id="PF18840"/>
    </source>
</evidence>
<name>A0ABW3ZY33_9BACI</name>
<reference evidence="3" key="1">
    <citation type="journal article" date="2019" name="Int. J. Syst. Evol. Microbiol.">
        <title>The Global Catalogue of Microorganisms (GCM) 10K type strain sequencing project: providing services to taxonomists for standard genome sequencing and annotation.</title>
        <authorList>
            <consortium name="The Broad Institute Genomics Platform"/>
            <consortium name="The Broad Institute Genome Sequencing Center for Infectious Disease"/>
            <person name="Wu L."/>
            <person name="Ma J."/>
        </authorList>
    </citation>
    <scope>NUCLEOTIDE SEQUENCE [LARGE SCALE GENOMIC DNA]</scope>
    <source>
        <strain evidence="3">CCUG 54822</strain>
    </source>
</reference>
<comment type="caution">
    <text evidence="2">The sequence shown here is derived from an EMBL/GenBank/DDBJ whole genome shotgun (WGS) entry which is preliminary data.</text>
</comment>
<dbReference type="Proteomes" id="UP001597178">
    <property type="component" value="Unassembled WGS sequence"/>
</dbReference>